<comment type="subcellular location">
    <subcellularLocation>
        <location evidence="1">Membrane</location>
        <topology evidence="1">Multi-pass membrane protein</topology>
    </subcellularLocation>
</comment>
<keyword evidence="4 10" id="KW-0812">Transmembrane</keyword>
<evidence type="ECO:0000256" key="3">
    <source>
        <dbReference type="ARBA" id="ARBA00022448"/>
    </source>
</evidence>
<feature type="transmembrane region" description="Helical" evidence="10">
    <location>
        <begin position="218"/>
        <end position="240"/>
    </location>
</feature>
<keyword evidence="6" id="KW-0653">Protein transport</keyword>
<evidence type="ECO:0000313" key="11">
    <source>
        <dbReference type="EMBL" id="EFY87085.1"/>
    </source>
</evidence>
<evidence type="ECO:0000256" key="10">
    <source>
        <dbReference type="SAM" id="Phobius"/>
    </source>
</evidence>
<dbReference type="GO" id="GO:0035673">
    <property type="term" value="F:oligopeptide transmembrane transporter activity"/>
    <property type="evidence" value="ECO:0007669"/>
    <property type="project" value="InterPro"/>
</dbReference>
<feature type="transmembrane region" description="Helical" evidence="10">
    <location>
        <begin position="302"/>
        <end position="325"/>
    </location>
</feature>
<evidence type="ECO:0000256" key="6">
    <source>
        <dbReference type="ARBA" id="ARBA00022927"/>
    </source>
</evidence>
<dbReference type="InterPro" id="IPR004648">
    <property type="entry name" value="Oligpept_transpt"/>
</dbReference>
<evidence type="ECO:0000256" key="8">
    <source>
        <dbReference type="ARBA" id="ARBA00023136"/>
    </source>
</evidence>
<feature type="transmembrane region" description="Helical" evidence="10">
    <location>
        <begin position="192"/>
        <end position="212"/>
    </location>
</feature>
<feature type="transmembrane region" description="Helical" evidence="10">
    <location>
        <begin position="489"/>
        <end position="517"/>
    </location>
</feature>
<keyword evidence="3" id="KW-0813">Transport</keyword>
<feature type="transmembrane region" description="Helical" evidence="10">
    <location>
        <begin position="722"/>
        <end position="742"/>
    </location>
</feature>
<feature type="transmembrane region" description="Helical" evidence="10">
    <location>
        <begin position="261"/>
        <end position="282"/>
    </location>
</feature>
<keyword evidence="12" id="KW-1185">Reference proteome</keyword>
<dbReference type="KEGG" id="maw:19251185"/>
<comment type="similarity">
    <text evidence="2">Belongs to the oligopeptide OPT transporter family.</text>
</comment>
<dbReference type="InterPro" id="IPR004813">
    <property type="entry name" value="OPT"/>
</dbReference>
<accession>E9EAH6</accession>
<feature type="region of interest" description="Disordered" evidence="9">
    <location>
        <begin position="1"/>
        <end position="32"/>
    </location>
</feature>
<dbReference type="GO" id="GO:0016020">
    <property type="term" value="C:membrane"/>
    <property type="evidence" value="ECO:0007669"/>
    <property type="project" value="UniProtKB-SubCell"/>
</dbReference>
<sequence length="782" mass="87276">MMKNPLKVSSPGADETSPSEKSAAVAKAGLDESISAHQQKETDVIAKRGDAQELAHADHVLGEDSPYEEVRAAVRNTDHEEVASTVRAWILGIIFVTVGSGLNMFLSMRSPAINFPAIVVQLLVYPIGCLWARLVSTRVFNSLGVRWTFNPGPFTIKEHVVVTLMANVSLGYAYSTDALLALQGKPFYNLNLGWGFSLLFTLSSQLIGISLAGLFRRFLVWPAAMMWPNQFASTSLFYALHHKAKGDGLRSNGWLISRYRWFAIVATSMFCYYWIPGVLWQGLSVFAFATWIRPKNVIVNQLFGGTTGLSLIPLTFDWTYVTAYLGDPLLAPTHSHVNTLVGLFVFVLVPTIGMVYSGTLFADHLPMVTAQTYDNTQNNYNVSRVLGSGFTFDEAKYREYSPLFLAPTFALNYGLSFAALTAAIVHIALYHSKEVWHRFRAARSQEPDVHLSMMQKYVEAPEWWYGALFLLAIAFGLVTAEAYDSQLPWWAFFVSVIIALVFIIPTTMILAVSNILLSLNVISPFLAGFMIPGRPIGVMLFKVFSTITLGQAQTYSGDLKLAHYMKIPPKITFWCQVVPTIWAVFVQIAVMNWTLGNIPDVCTNLQRNHFTCPNGRAFFSSSIVWGVIGPRRMFGVGSMYARFNWFWLVGAALPVLLYALTRTLKMNFFRHFQAPIMLGAMAWLPPATPLSFSSWGIVGLIFNKWIRNRWNGWWTTYNYTTAAALDAGLILSTIIIFFAITFPNVTVPQWWGNVAVFETLDATYAAVLKTVPENGTFGPATW</sequence>
<evidence type="ECO:0000256" key="9">
    <source>
        <dbReference type="SAM" id="MobiDB-lite"/>
    </source>
</evidence>
<evidence type="ECO:0000256" key="4">
    <source>
        <dbReference type="ARBA" id="ARBA00022692"/>
    </source>
</evidence>
<feature type="transmembrane region" description="Helical" evidence="10">
    <location>
        <begin position="86"/>
        <end position="106"/>
    </location>
</feature>
<reference evidence="11 12" key="1">
    <citation type="journal article" date="2011" name="PLoS Genet.">
        <title>Genome sequencing and comparative transcriptomics of the model entomopathogenic fungi Metarhizium anisopliae and M. acridum.</title>
        <authorList>
            <person name="Gao Q."/>
            <person name="Jin K."/>
            <person name="Ying S.H."/>
            <person name="Zhang Y."/>
            <person name="Xiao G."/>
            <person name="Shang Y."/>
            <person name="Duan Z."/>
            <person name="Hu X."/>
            <person name="Xie X.Q."/>
            <person name="Zhou G."/>
            <person name="Peng G."/>
            <person name="Luo Z."/>
            <person name="Huang W."/>
            <person name="Wang B."/>
            <person name="Fang W."/>
            <person name="Wang S."/>
            <person name="Zhong Y."/>
            <person name="Ma L.J."/>
            <person name="St Leger R.J."/>
            <person name="Zhao G.P."/>
            <person name="Pei Y."/>
            <person name="Feng M.G."/>
            <person name="Xia Y."/>
            <person name="Wang C."/>
        </authorList>
    </citation>
    <scope>NUCLEOTIDE SEQUENCE [LARGE SCALE GENOMIC DNA]</scope>
    <source>
        <strain evidence="11 12">CQMa 102</strain>
    </source>
</reference>
<dbReference type="OrthoDB" id="9986677at2759"/>
<feature type="transmembrane region" description="Helical" evidence="10">
    <location>
        <begin position="118"/>
        <end position="140"/>
    </location>
</feature>
<feature type="transmembrane region" description="Helical" evidence="10">
    <location>
        <begin position="643"/>
        <end position="661"/>
    </location>
</feature>
<proteinExistence type="inferred from homology"/>
<evidence type="ECO:0000256" key="2">
    <source>
        <dbReference type="ARBA" id="ARBA00008807"/>
    </source>
</evidence>
<organism evidence="12">
    <name type="scientific">Metarhizium acridum (strain CQMa 102)</name>
    <dbReference type="NCBI Taxonomy" id="655827"/>
    <lineage>
        <taxon>Eukaryota</taxon>
        <taxon>Fungi</taxon>
        <taxon>Dikarya</taxon>
        <taxon>Ascomycota</taxon>
        <taxon>Pezizomycotina</taxon>
        <taxon>Sordariomycetes</taxon>
        <taxon>Hypocreomycetidae</taxon>
        <taxon>Hypocreales</taxon>
        <taxon>Clavicipitaceae</taxon>
        <taxon>Metarhizium</taxon>
    </lineage>
</organism>
<dbReference type="HOGENOM" id="CLU_004965_1_1_1"/>
<evidence type="ECO:0000256" key="1">
    <source>
        <dbReference type="ARBA" id="ARBA00004141"/>
    </source>
</evidence>
<feature type="transmembrane region" description="Helical" evidence="10">
    <location>
        <begin position="463"/>
        <end position="483"/>
    </location>
</feature>
<evidence type="ECO:0000256" key="7">
    <source>
        <dbReference type="ARBA" id="ARBA00022989"/>
    </source>
</evidence>
<protein>
    <submittedName>
        <fullName evidence="11">Small oligopeptide transporter, OPT family protein</fullName>
    </submittedName>
</protein>
<dbReference type="GO" id="GO:0015031">
    <property type="term" value="P:protein transport"/>
    <property type="evidence" value="ECO:0007669"/>
    <property type="project" value="UniProtKB-KW"/>
</dbReference>
<dbReference type="OMA" id="WIPGVLW"/>
<feature type="transmembrane region" description="Helical" evidence="10">
    <location>
        <begin position="337"/>
        <end position="357"/>
    </location>
</feature>
<name>E9EAH6_METAQ</name>
<keyword evidence="7 10" id="KW-1133">Transmembrane helix</keyword>
<dbReference type="Pfam" id="PF03169">
    <property type="entry name" value="OPT"/>
    <property type="match status" value="1"/>
</dbReference>
<dbReference type="FunCoup" id="E9EAH6">
    <property type="interactions" value="96"/>
</dbReference>
<dbReference type="AlphaFoldDB" id="E9EAH6"/>
<keyword evidence="8 10" id="KW-0472">Membrane</keyword>
<dbReference type="PANTHER" id="PTHR22601">
    <property type="entry name" value="ISP4 LIKE PROTEIN"/>
    <property type="match status" value="1"/>
</dbReference>
<evidence type="ECO:0000313" key="12">
    <source>
        <dbReference type="Proteomes" id="UP000002499"/>
    </source>
</evidence>
<feature type="transmembrane region" description="Helical" evidence="10">
    <location>
        <begin position="571"/>
        <end position="590"/>
    </location>
</feature>
<keyword evidence="5" id="KW-0571">Peptide transport</keyword>
<gene>
    <name evidence="11" type="ORF">MAC_06874</name>
</gene>
<dbReference type="NCBIfam" id="TIGR00728">
    <property type="entry name" value="OPT_sfam"/>
    <property type="match status" value="1"/>
</dbReference>
<dbReference type="eggNOG" id="KOG2262">
    <property type="taxonomic scope" value="Eukaryota"/>
</dbReference>
<dbReference type="Proteomes" id="UP000002499">
    <property type="component" value="Unassembled WGS sequence"/>
</dbReference>
<feature type="transmembrane region" description="Helical" evidence="10">
    <location>
        <begin position="682"/>
        <end position="702"/>
    </location>
</feature>
<dbReference type="EMBL" id="GL698533">
    <property type="protein sequence ID" value="EFY87085.1"/>
    <property type="molecule type" value="Genomic_DNA"/>
</dbReference>
<evidence type="ECO:0000256" key="5">
    <source>
        <dbReference type="ARBA" id="ARBA00022856"/>
    </source>
</evidence>
<feature type="transmembrane region" description="Helical" evidence="10">
    <location>
        <begin position="410"/>
        <end position="430"/>
    </location>
</feature>
<dbReference type="InParanoid" id="E9EAH6"/>
<dbReference type="GeneID" id="19251185"/>
<dbReference type="NCBIfam" id="TIGR00727">
    <property type="entry name" value="ISP4_OPT"/>
    <property type="match status" value="1"/>
</dbReference>